<evidence type="ECO:0000256" key="1">
    <source>
        <dbReference type="SAM" id="Phobius"/>
    </source>
</evidence>
<keyword evidence="1" id="KW-0812">Transmembrane</keyword>
<reference evidence="2" key="1">
    <citation type="submission" date="2021-10" db="EMBL/GenBank/DDBJ databases">
        <title>Streptomyces nigrumlapis sp.nov.,an antimicrobial producing actinobacterium isolated from Black Gobi rocks.</title>
        <authorList>
            <person name="Wen Y."/>
            <person name="Zhang W."/>
            <person name="Liu X.G."/>
        </authorList>
    </citation>
    <scope>NUCLEOTIDE SEQUENCE</scope>
    <source>
        <strain evidence="2">ST13-2-2</strain>
    </source>
</reference>
<name>A0ABY4M8M4_9ACTN</name>
<feature type="transmembrane region" description="Helical" evidence="1">
    <location>
        <begin position="16"/>
        <end position="39"/>
    </location>
</feature>
<dbReference type="RefSeq" id="WP_248863976.1">
    <property type="nucleotide sequence ID" value="NZ_CP086322.1"/>
</dbReference>
<evidence type="ECO:0000313" key="2">
    <source>
        <dbReference type="EMBL" id="UQA93119.1"/>
    </source>
</evidence>
<evidence type="ECO:0000313" key="3">
    <source>
        <dbReference type="Proteomes" id="UP000830115"/>
    </source>
</evidence>
<keyword evidence="3" id="KW-1185">Reference proteome</keyword>
<keyword evidence="1" id="KW-0472">Membrane</keyword>
<dbReference type="Proteomes" id="UP000830115">
    <property type="component" value="Chromosome"/>
</dbReference>
<gene>
    <name evidence="2" type="ORF">K9S39_15840</name>
</gene>
<sequence length="51" mass="5692">MAWFSFLAFSDSDRPSWLRVCYAATALVFAVGTAAELVIAGRRRRRAKQGN</sequence>
<organism evidence="2 3">
    <name type="scientific">Streptomyces halobius</name>
    <dbReference type="NCBI Taxonomy" id="2879846"/>
    <lineage>
        <taxon>Bacteria</taxon>
        <taxon>Bacillati</taxon>
        <taxon>Actinomycetota</taxon>
        <taxon>Actinomycetes</taxon>
        <taxon>Kitasatosporales</taxon>
        <taxon>Streptomycetaceae</taxon>
        <taxon>Streptomyces</taxon>
    </lineage>
</organism>
<protein>
    <submittedName>
        <fullName evidence="2">Uncharacterized protein</fullName>
    </submittedName>
</protein>
<dbReference type="EMBL" id="CP086322">
    <property type="protein sequence ID" value="UQA93119.1"/>
    <property type="molecule type" value="Genomic_DNA"/>
</dbReference>
<proteinExistence type="predicted"/>
<accession>A0ABY4M8M4</accession>
<keyword evidence="1" id="KW-1133">Transmembrane helix</keyword>